<accession>A0A8S1CW39</accession>
<feature type="transmembrane region" description="Helical" evidence="13">
    <location>
        <begin position="357"/>
        <end position="377"/>
    </location>
</feature>
<keyword evidence="7 13" id="KW-0812">Transmembrane</keyword>
<evidence type="ECO:0000256" key="7">
    <source>
        <dbReference type="ARBA" id="ARBA00022692"/>
    </source>
</evidence>
<dbReference type="GO" id="GO:0006506">
    <property type="term" value="P:GPI anchor biosynthetic process"/>
    <property type="evidence" value="ECO:0007669"/>
    <property type="project" value="UniProtKB-KW"/>
</dbReference>
<sequence>MLEAVRSSIQGVERHLLRALALRLALVALTGALDAHLPVKYTDVDYLVFSDAAAHVADGRSPYLRHTYRYPPLLAWMLVPNLWLHPAFGKVLFSVADVTVGLLVNRLLLAGGFEAATAASFAQAWWLNPVSVVICTRGSADALTACLVLGALLTAQRSRPGLAGLLLGTAVHLRLYPVVLGFNFLAACSSNLARFRLILAGAVSFGSLTWISWLAYGHEFLEHSYLYHLDRRDARHNFSPLFYPLYLLGAKAAWLGTLSLVLQAALILSVAVAFAKRKADLPFASFCACAIFVAYNKVVTAQYFIWFLSILPACAPRFRVSSTRALVLSAIWLVTQLTWLLPAYLLEFQGLNTFMLIWLYSLSFFVVNVFVLAELAASYQPAPPPHNTTRPKPRTVRR</sequence>
<feature type="transmembrane region" description="Helical" evidence="13">
    <location>
        <begin position="107"/>
        <end position="127"/>
    </location>
</feature>
<organism evidence="14 15">
    <name type="scientific">Cloeon dipterum</name>
    <dbReference type="NCBI Taxonomy" id="197152"/>
    <lineage>
        <taxon>Eukaryota</taxon>
        <taxon>Metazoa</taxon>
        <taxon>Ecdysozoa</taxon>
        <taxon>Arthropoda</taxon>
        <taxon>Hexapoda</taxon>
        <taxon>Insecta</taxon>
        <taxon>Pterygota</taxon>
        <taxon>Palaeoptera</taxon>
        <taxon>Ephemeroptera</taxon>
        <taxon>Pisciforma</taxon>
        <taxon>Baetidae</taxon>
        <taxon>Cloeon</taxon>
    </lineage>
</organism>
<dbReference type="EC" id="2.4.1.-" evidence="13"/>
<comment type="function">
    <text evidence="11 13">Catalytic subunit of the glycosylphosphatidylinositol-mannosyltransferase I complex which catalyzes the transfer of the first mannose, via an alpha-1,4 bond from a dolichol-phosphate-mannose (Dol-P-Man) to the glucosaminyl acyl phosphatidylinositol (GlcN-(acyl)PI) intermediate to generate alpha-D-Man-(1-&gt;4)-alpha-D-GlcN-(1-&gt;6)-(1-radyl,2-acyl-sn-glycero-3-phospho)-2-acyl-inositol and participates in the sixth step of the glycosylphosphatidylinositol-anchor biosynthesis.</text>
</comment>
<proteinExistence type="inferred from homology"/>
<dbReference type="Proteomes" id="UP000494165">
    <property type="component" value="Unassembled WGS sequence"/>
</dbReference>
<protein>
    <recommendedName>
        <fullName evidence="12 13">GPI alpha-1,4-mannosyltransferase I, catalytic subunit</fullName>
        <ecNumber evidence="13">2.4.1.-</ecNumber>
    </recommendedName>
    <alternativeName>
        <fullName evidence="13">GPI mannosyltransferase I</fullName>
    </alternativeName>
</protein>
<evidence type="ECO:0000256" key="12">
    <source>
        <dbReference type="ARBA" id="ARBA00093608"/>
    </source>
</evidence>
<gene>
    <name evidence="14" type="ORF">CLODIP_2_CD13300</name>
</gene>
<evidence type="ECO:0000256" key="9">
    <source>
        <dbReference type="ARBA" id="ARBA00022989"/>
    </source>
</evidence>
<dbReference type="GO" id="GO:0004376">
    <property type="term" value="F:GPI mannosyltransferase activity"/>
    <property type="evidence" value="ECO:0007669"/>
    <property type="project" value="InterPro"/>
</dbReference>
<keyword evidence="5 13" id="KW-0328">Glycosyltransferase</keyword>
<feature type="transmembrane region" description="Helical" evidence="13">
    <location>
        <begin position="325"/>
        <end position="345"/>
    </location>
</feature>
<dbReference type="InterPro" id="IPR007704">
    <property type="entry name" value="PIG-M"/>
</dbReference>
<comment type="similarity">
    <text evidence="3 13">Belongs to the PIGM family.</text>
</comment>
<keyword evidence="8 13" id="KW-0256">Endoplasmic reticulum</keyword>
<feature type="transmembrane region" description="Helical" evidence="13">
    <location>
        <begin position="162"/>
        <end position="185"/>
    </location>
</feature>
<keyword evidence="9 13" id="KW-1133">Transmembrane helix</keyword>
<dbReference type="PANTHER" id="PTHR12886:SF0">
    <property type="entry name" value="GPI MANNOSYLTRANSFERASE 1"/>
    <property type="match status" value="1"/>
</dbReference>
<evidence type="ECO:0000256" key="11">
    <source>
        <dbReference type="ARBA" id="ARBA00093408"/>
    </source>
</evidence>
<comment type="caution">
    <text evidence="14">The sequence shown here is derived from an EMBL/GenBank/DDBJ whole genome shotgun (WGS) entry which is preliminary data.</text>
</comment>
<feature type="transmembrane region" description="Helical" evidence="13">
    <location>
        <begin position="20"/>
        <end position="39"/>
    </location>
</feature>
<keyword evidence="6 13" id="KW-0808">Transferase</keyword>
<evidence type="ECO:0000256" key="6">
    <source>
        <dbReference type="ARBA" id="ARBA00022679"/>
    </source>
</evidence>
<comment type="subcellular location">
    <subcellularLocation>
        <location evidence="1 13">Endoplasmic reticulum membrane</location>
        <topology evidence="1 13">Multi-pass membrane protein</topology>
    </subcellularLocation>
</comment>
<reference evidence="14 15" key="1">
    <citation type="submission" date="2020-04" db="EMBL/GenBank/DDBJ databases">
        <authorList>
            <person name="Alioto T."/>
            <person name="Alioto T."/>
            <person name="Gomez Garrido J."/>
        </authorList>
    </citation>
    <scope>NUCLEOTIDE SEQUENCE [LARGE SCALE GENOMIC DNA]</scope>
</reference>
<dbReference type="AlphaFoldDB" id="A0A8S1CW39"/>
<dbReference type="GO" id="GO:0051751">
    <property type="term" value="F:alpha-1,4-mannosyltransferase activity"/>
    <property type="evidence" value="ECO:0007669"/>
    <property type="project" value="InterPro"/>
</dbReference>
<dbReference type="PANTHER" id="PTHR12886">
    <property type="entry name" value="PIG-M MANNOSYLTRANSFERASE"/>
    <property type="match status" value="1"/>
</dbReference>
<keyword evidence="10 13" id="KW-0472">Membrane</keyword>
<dbReference type="Pfam" id="PF05007">
    <property type="entry name" value="Mannosyl_trans"/>
    <property type="match status" value="1"/>
</dbReference>
<evidence type="ECO:0000256" key="5">
    <source>
        <dbReference type="ARBA" id="ARBA00022676"/>
    </source>
</evidence>
<dbReference type="GO" id="GO:0005789">
    <property type="term" value="C:endoplasmic reticulum membrane"/>
    <property type="evidence" value="ECO:0007669"/>
    <property type="project" value="UniProtKB-SubCell"/>
</dbReference>
<dbReference type="OrthoDB" id="3821113at2759"/>
<keyword evidence="4 13" id="KW-0337">GPI-anchor biosynthesis</keyword>
<evidence type="ECO:0000256" key="1">
    <source>
        <dbReference type="ARBA" id="ARBA00004477"/>
    </source>
</evidence>
<comment type="pathway">
    <text evidence="2 13">Glycolipid biosynthesis; glycosylphosphatidylinositol-anchor biosynthesis.</text>
</comment>
<evidence type="ECO:0000313" key="15">
    <source>
        <dbReference type="Proteomes" id="UP000494165"/>
    </source>
</evidence>
<dbReference type="GO" id="GO:1990529">
    <property type="term" value="C:glycosylphosphatidylinositol-mannosyltransferase I complex"/>
    <property type="evidence" value="ECO:0007669"/>
    <property type="project" value="TreeGrafter"/>
</dbReference>
<evidence type="ECO:0000256" key="3">
    <source>
        <dbReference type="ARBA" id="ARBA00011071"/>
    </source>
</evidence>
<feature type="transmembrane region" description="Helical" evidence="13">
    <location>
        <begin position="252"/>
        <end position="272"/>
    </location>
</feature>
<name>A0A8S1CW39_9INSE</name>
<feature type="transmembrane region" description="Helical" evidence="13">
    <location>
        <begin position="197"/>
        <end position="216"/>
    </location>
</feature>
<feature type="transmembrane region" description="Helical" evidence="13">
    <location>
        <begin position="73"/>
        <end position="95"/>
    </location>
</feature>
<evidence type="ECO:0000256" key="2">
    <source>
        <dbReference type="ARBA" id="ARBA00004687"/>
    </source>
</evidence>
<evidence type="ECO:0000256" key="13">
    <source>
        <dbReference type="RuleBase" id="RU365064"/>
    </source>
</evidence>
<evidence type="ECO:0000256" key="10">
    <source>
        <dbReference type="ARBA" id="ARBA00023136"/>
    </source>
</evidence>
<dbReference type="EMBL" id="CADEPI010000071">
    <property type="protein sequence ID" value="CAB3372332.1"/>
    <property type="molecule type" value="Genomic_DNA"/>
</dbReference>
<evidence type="ECO:0000313" key="14">
    <source>
        <dbReference type="EMBL" id="CAB3372332.1"/>
    </source>
</evidence>
<evidence type="ECO:0000256" key="4">
    <source>
        <dbReference type="ARBA" id="ARBA00022502"/>
    </source>
</evidence>
<evidence type="ECO:0000256" key="8">
    <source>
        <dbReference type="ARBA" id="ARBA00022824"/>
    </source>
</evidence>
<keyword evidence="15" id="KW-1185">Reference proteome</keyword>